<dbReference type="InterPro" id="IPR022742">
    <property type="entry name" value="Hydrolase_4"/>
</dbReference>
<dbReference type="SUPFAM" id="SSF53474">
    <property type="entry name" value="alpha/beta-Hydrolases"/>
    <property type="match status" value="1"/>
</dbReference>
<keyword evidence="4" id="KW-1185">Reference proteome</keyword>
<dbReference type="InterPro" id="IPR052920">
    <property type="entry name" value="DNA-binding_regulatory"/>
</dbReference>
<evidence type="ECO:0000259" key="2">
    <source>
        <dbReference type="Pfam" id="PF12146"/>
    </source>
</evidence>
<sequence length="545" mass="60389">MEQLINFIIRPPRAEYNPKNDLLDQEFMLKGKWYQRKDLEVRVYECVILDLGCRTDASEAAVILLPSNITVFTLDSSGSGLSGGEYVTLGCNETPSLHFTDNVVLILQKDDLRAVVDYLRTDGNVSLIGLWGRSMGAVTSLMYGAEDPSIAGMVLDSPFSDLVDLMMELVDTYKVRLPKFTVKFAIQYMRRAIQKKAKFDIMDLNTIKGRWSLIHDVELPDASSHAGRAASSTEDAITQLRSERPMSTIVVVEAQCNPVVFQVPADISSKDDQLDSQVLSKNYSKITGVVESRGSDSCPSSSNMINFELSKSSPHMPGLMDDDDEYVEYPLDTLADFPTNLEEEERMFMEAILVSLKDSEVNHLSVDEPSSNGGSDLPKPEPAPKNDQDNSFSTLNNSLKTESISTSAADEHKLSSHMPLPDPNKLLSESPPKCNPSSEAETRKTCSLSDTLTCNHSLPNADTVNSKDCVTVIKDRTSNLVAPHPIAKQTSLPTSHNNMASGDQRSSDFDMADRTTVTVKIEKNPTNNILDGLLRRWDLNFFRNR</sequence>
<feature type="domain" description="Serine aminopeptidase S33" evidence="2">
    <location>
        <begin position="64"/>
        <end position="166"/>
    </location>
</feature>
<dbReference type="InterPro" id="IPR029058">
    <property type="entry name" value="AB_hydrolase_fold"/>
</dbReference>
<dbReference type="PANTHER" id="PTHR43358">
    <property type="entry name" value="ALPHA/BETA-HYDROLASE"/>
    <property type="match status" value="1"/>
</dbReference>
<evidence type="ECO:0000256" key="1">
    <source>
        <dbReference type="SAM" id="MobiDB-lite"/>
    </source>
</evidence>
<feature type="compositionally biased region" description="Polar residues" evidence="1">
    <location>
        <begin position="488"/>
        <end position="504"/>
    </location>
</feature>
<dbReference type="Proteomes" id="UP001318860">
    <property type="component" value="Unassembled WGS sequence"/>
</dbReference>
<dbReference type="Gene3D" id="3.40.50.1820">
    <property type="entry name" value="alpha/beta hydrolase"/>
    <property type="match status" value="1"/>
</dbReference>
<proteinExistence type="predicted"/>
<protein>
    <recommendedName>
        <fullName evidence="2">Serine aminopeptidase S33 domain-containing protein</fullName>
    </recommendedName>
</protein>
<feature type="region of interest" description="Disordered" evidence="1">
    <location>
        <begin position="364"/>
        <end position="444"/>
    </location>
</feature>
<dbReference type="EMBL" id="JABTTQ020003459">
    <property type="protein sequence ID" value="KAK6117296.1"/>
    <property type="molecule type" value="Genomic_DNA"/>
</dbReference>
<feature type="compositionally biased region" description="Polar residues" evidence="1">
    <location>
        <begin position="435"/>
        <end position="444"/>
    </location>
</feature>
<evidence type="ECO:0000313" key="3">
    <source>
        <dbReference type="EMBL" id="KAK6117296.1"/>
    </source>
</evidence>
<feature type="compositionally biased region" description="Polar residues" evidence="1">
    <location>
        <begin position="389"/>
        <end position="408"/>
    </location>
</feature>
<gene>
    <name evidence="3" type="ORF">DH2020_048967</name>
</gene>
<name>A0ABR0U520_REHGL</name>
<feature type="compositionally biased region" description="Basic and acidic residues" evidence="1">
    <location>
        <begin position="378"/>
        <end position="388"/>
    </location>
</feature>
<dbReference type="PANTHER" id="PTHR43358:SF4">
    <property type="entry name" value="ALPHA_BETA HYDROLASE FOLD-1 DOMAIN-CONTAINING PROTEIN"/>
    <property type="match status" value="1"/>
</dbReference>
<evidence type="ECO:0000313" key="4">
    <source>
        <dbReference type="Proteomes" id="UP001318860"/>
    </source>
</evidence>
<feature type="region of interest" description="Disordered" evidence="1">
    <location>
        <begin position="488"/>
        <end position="508"/>
    </location>
</feature>
<organism evidence="3 4">
    <name type="scientific">Rehmannia glutinosa</name>
    <name type="common">Chinese foxglove</name>
    <dbReference type="NCBI Taxonomy" id="99300"/>
    <lineage>
        <taxon>Eukaryota</taxon>
        <taxon>Viridiplantae</taxon>
        <taxon>Streptophyta</taxon>
        <taxon>Embryophyta</taxon>
        <taxon>Tracheophyta</taxon>
        <taxon>Spermatophyta</taxon>
        <taxon>Magnoliopsida</taxon>
        <taxon>eudicotyledons</taxon>
        <taxon>Gunneridae</taxon>
        <taxon>Pentapetalae</taxon>
        <taxon>asterids</taxon>
        <taxon>lamiids</taxon>
        <taxon>Lamiales</taxon>
        <taxon>Orobanchaceae</taxon>
        <taxon>Rehmannieae</taxon>
        <taxon>Rehmannia</taxon>
    </lineage>
</organism>
<comment type="caution">
    <text evidence="3">The sequence shown here is derived from an EMBL/GenBank/DDBJ whole genome shotgun (WGS) entry which is preliminary data.</text>
</comment>
<reference evidence="3 4" key="1">
    <citation type="journal article" date="2021" name="Comput. Struct. Biotechnol. J.">
        <title>De novo genome assembly of the potent medicinal plant Rehmannia glutinosa using nanopore technology.</title>
        <authorList>
            <person name="Ma L."/>
            <person name="Dong C."/>
            <person name="Song C."/>
            <person name="Wang X."/>
            <person name="Zheng X."/>
            <person name="Niu Y."/>
            <person name="Chen S."/>
            <person name="Feng W."/>
        </authorList>
    </citation>
    <scope>NUCLEOTIDE SEQUENCE [LARGE SCALE GENOMIC DNA]</scope>
    <source>
        <strain evidence="3">DH-2019</strain>
    </source>
</reference>
<dbReference type="Pfam" id="PF12146">
    <property type="entry name" value="Hydrolase_4"/>
    <property type="match status" value="1"/>
</dbReference>
<accession>A0ABR0U520</accession>